<accession>A0A2P5BF24</accession>
<evidence type="ECO:0000256" key="1">
    <source>
        <dbReference type="SAM" id="MobiDB-lite"/>
    </source>
</evidence>
<protein>
    <submittedName>
        <fullName evidence="2">Uncharacterized protein</fullName>
    </submittedName>
</protein>
<dbReference type="Proteomes" id="UP000237105">
    <property type="component" value="Unassembled WGS sequence"/>
</dbReference>
<organism evidence="2 3">
    <name type="scientific">Parasponia andersonii</name>
    <name type="common">Sponia andersonii</name>
    <dbReference type="NCBI Taxonomy" id="3476"/>
    <lineage>
        <taxon>Eukaryota</taxon>
        <taxon>Viridiplantae</taxon>
        <taxon>Streptophyta</taxon>
        <taxon>Embryophyta</taxon>
        <taxon>Tracheophyta</taxon>
        <taxon>Spermatophyta</taxon>
        <taxon>Magnoliopsida</taxon>
        <taxon>eudicotyledons</taxon>
        <taxon>Gunneridae</taxon>
        <taxon>Pentapetalae</taxon>
        <taxon>rosids</taxon>
        <taxon>fabids</taxon>
        <taxon>Rosales</taxon>
        <taxon>Cannabaceae</taxon>
        <taxon>Parasponia</taxon>
    </lineage>
</organism>
<keyword evidence="3" id="KW-1185">Reference proteome</keyword>
<gene>
    <name evidence="2" type="ORF">PanWU01x14_244750</name>
</gene>
<sequence length="71" mass="7911">MLEIELARLDVSRDRPSAAEEDEHVGRSTTEEDEHVSRSATENDHAGRSTRAGKRGRRQAGLERVQGKRVG</sequence>
<reference evidence="3" key="1">
    <citation type="submission" date="2016-06" db="EMBL/GenBank/DDBJ databases">
        <title>Parallel loss of symbiosis genes in relatives of nitrogen-fixing non-legume Parasponia.</title>
        <authorList>
            <person name="Van Velzen R."/>
            <person name="Holmer R."/>
            <person name="Bu F."/>
            <person name="Rutten L."/>
            <person name="Van Zeijl A."/>
            <person name="Liu W."/>
            <person name="Santuari L."/>
            <person name="Cao Q."/>
            <person name="Sharma T."/>
            <person name="Shen D."/>
            <person name="Roswanjaya Y."/>
            <person name="Wardhani T."/>
            <person name="Kalhor M.S."/>
            <person name="Jansen J."/>
            <person name="Van den Hoogen J."/>
            <person name="Gungor B."/>
            <person name="Hartog M."/>
            <person name="Hontelez J."/>
            <person name="Verver J."/>
            <person name="Yang W.-C."/>
            <person name="Schijlen E."/>
            <person name="Repin R."/>
            <person name="Schilthuizen M."/>
            <person name="Schranz E."/>
            <person name="Heidstra R."/>
            <person name="Miyata K."/>
            <person name="Fedorova E."/>
            <person name="Kohlen W."/>
            <person name="Bisseling T."/>
            <person name="Smit S."/>
            <person name="Geurts R."/>
        </authorList>
    </citation>
    <scope>NUCLEOTIDE SEQUENCE [LARGE SCALE GENOMIC DNA]</scope>
    <source>
        <strain evidence="3">cv. WU1-14</strain>
    </source>
</reference>
<dbReference type="EMBL" id="JXTB01000295">
    <property type="protein sequence ID" value="PON47391.1"/>
    <property type="molecule type" value="Genomic_DNA"/>
</dbReference>
<feature type="region of interest" description="Disordered" evidence="1">
    <location>
        <begin position="1"/>
        <end position="71"/>
    </location>
</feature>
<evidence type="ECO:0000313" key="2">
    <source>
        <dbReference type="EMBL" id="PON47391.1"/>
    </source>
</evidence>
<feature type="compositionally biased region" description="Basic and acidic residues" evidence="1">
    <location>
        <begin position="1"/>
        <end position="47"/>
    </location>
</feature>
<proteinExistence type="predicted"/>
<name>A0A2P5BF24_PARAD</name>
<evidence type="ECO:0000313" key="3">
    <source>
        <dbReference type="Proteomes" id="UP000237105"/>
    </source>
</evidence>
<comment type="caution">
    <text evidence="2">The sequence shown here is derived from an EMBL/GenBank/DDBJ whole genome shotgun (WGS) entry which is preliminary data.</text>
</comment>
<dbReference type="AlphaFoldDB" id="A0A2P5BF24"/>